<name>A0ABR4GDT9_9EURO</name>
<dbReference type="Proteomes" id="UP001610563">
    <property type="component" value="Unassembled WGS sequence"/>
</dbReference>
<sequence length="238" mass="25885">MPTPPLVIFDFDGTLFNTHASIKETIKLTFASLLPASPPPPDAEIEAQIASGAGLADTFRNLYPDAVSSSSPAEFESWVLRYREIYAEKGQALVTAYPGAKALLETVQRKSIPMSIISNKGVEAVKTALVNNGLEGFIPVEFIIGDKTPGAKRKPDVGSFEDVLLPRLREKGVDIDTEGRKRDVLVVGDTVADIGFARNLGCRVCWCRYGYGGKEECEALRPDWIVDGLGEVVNILEE</sequence>
<dbReference type="InterPro" id="IPR041492">
    <property type="entry name" value="HAD_2"/>
</dbReference>
<dbReference type="EMBL" id="JBFTWV010000020">
    <property type="protein sequence ID" value="KAL2797213.1"/>
    <property type="molecule type" value="Genomic_DNA"/>
</dbReference>
<dbReference type="InterPro" id="IPR023198">
    <property type="entry name" value="PGP-like_dom2"/>
</dbReference>
<dbReference type="PANTHER" id="PTHR43434:SF1">
    <property type="entry name" value="PHOSPHOGLYCOLATE PHOSPHATASE"/>
    <property type="match status" value="1"/>
</dbReference>
<reference evidence="1 2" key="1">
    <citation type="submission" date="2024-07" db="EMBL/GenBank/DDBJ databases">
        <title>Section-level genome sequencing and comparative genomics of Aspergillus sections Usti and Cavernicolus.</title>
        <authorList>
            <consortium name="Lawrence Berkeley National Laboratory"/>
            <person name="Nybo J.L."/>
            <person name="Vesth T.C."/>
            <person name="Theobald S."/>
            <person name="Frisvad J.C."/>
            <person name="Larsen T.O."/>
            <person name="Kjaerboelling I."/>
            <person name="Rothschild-Mancinelli K."/>
            <person name="Lyhne E.K."/>
            <person name="Kogle M.E."/>
            <person name="Barry K."/>
            <person name="Clum A."/>
            <person name="Na H."/>
            <person name="Ledsgaard L."/>
            <person name="Lin J."/>
            <person name="Lipzen A."/>
            <person name="Kuo A."/>
            <person name="Riley R."/>
            <person name="Mondo S."/>
            <person name="Labutti K."/>
            <person name="Haridas S."/>
            <person name="Pangalinan J."/>
            <person name="Salamov A.A."/>
            <person name="Simmons B.A."/>
            <person name="Magnuson J.K."/>
            <person name="Chen J."/>
            <person name="Drula E."/>
            <person name="Henrissat B."/>
            <person name="Wiebenga A."/>
            <person name="Lubbers R.J."/>
            <person name="Gomes A.C."/>
            <person name="Makela M.R."/>
            <person name="Stajich J."/>
            <person name="Grigoriev I.V."/>
            <person name="Mortensen U.H."/>
            <person name="De Vries R.P."/>
            <person name="Baker S.E."/>
            <person name="Andersen M.R."/>
        </authorList>
    </citation>
    <scope>NUCLEOTIDE SEQUENCE [LARGE SCALE GENOMIC DNA]</scope>
    <source>
        <strain evidence="1 2">CBS 209.92</strain>
    </source>
</reference>
<protein>
    <submittedName>
        <fullName evidence="1">HAD-like domain-containing protein</fullName>
    </submittedName>
</protein>
<dbReference type="Gene3D" id="3.40.50.1000">
    <property type="entry name" value="HAD superfamily/HAD-like"/>
    <property type="match status" value="1"/>
</dbReference>
<dbReference type="Pfam" id="PF13419">
    <property type="entry name" value="HAD_2"/>
    <property type="match status" value="1"/>
</dbReference>
<organism evidence="1 2">
    <name type="scientific">Aspergillus keveii</name>
    <dbReference type="NCBI Taxonomy" id="714993"/>
    <lineage>
        <taxon>Eukaryota</taxon>
        <taxon>Fungi</taxon>
        <taxon>Dikarya</taxon>
        <taxon>Ascomycota</taxon>
        <taxon>Pezizomycotina</taxon>
        <taxon>Eurotiomycetes</taxon>
        <taxon>Eurotiomycetidae</taxon>
        <taxon>Eurotiales</taxon>
        <taxon>Aspergillaceae</taxon>
        <taxon>Aspergillus</taxon>
        <taxon>Aspergillus subgen. Nidulantes</taxon>
    </lineage>
</organism>
<proteinExistence type="predicted"/>
<dbReference type="Gene3D" id="1.10.150.240">
    <property type="entry name" value="Putative phosphatase, domain 2"/>
    <property type="match status" value="1"/>
</dbReference>
<evidence type="ECO:0000313" key="2">
    <source>
        <dbReference type="Proteomes" id="UP001610563"/>
    </source>
</evidence>
<evidence type="ECO:0000313" key="1">
    <source>
        <dbReference type="EMBL" id="KAL2797213.1"/>
    </source>
</evidence>
<dbReference type="SFLD" id="SFLDG01129">
    <property type="entry name" value="C1.5:_HAD__Beta-PGM__Phosphata"/>
    <property type="match status" value="1"/>
</dbReference>
<dbReference type="SFLD" id="SFLDS00003">
    <property type="entry name" value="Haloacid_Dehalogenase"/>
    <property type="match status" value="1"/>
</dbReference>
<dbReference type="InterPro" id="IPR023214">
    <property type="entry name" value="HAD_sf"/>
</dbReference>
<dbReference type="InterPro" id="IPR050155">
    <property type="entry name" value="HAD-like_hydrolase_sf"/>
</dbReference>
<dbReference type="PANTHER" id="PTHR43434">
    <property type="entry name" value="PHOSPHOGLYCOLATE PHOSPHATASE"/>
    <property type="match status" value="1"/>
</dbReference>
<accession>A0ABR4GDT9</accession>
<dbReference type="SUPFAM" id="SSF56784">
    <property type="entry name" value="HAD-like"/>
    <property type="match status" value="1"/>
</dbReference>
<gene>
    <name evidence="1" type="ORF">BJX66DRAFT_335122</name>
</gene>
<keyword evidence="2" id="KW-1185">Reference proteome</keyword>
<dbReference type="InterPro" id="IPR036412">
    <property type="entry name" value="HAD-like_sf"/>
</dbReference>
<comment type="caution">
    <text evidence="1">The sequence shown here is derived from an EMBL/GenBank/DDBJ whole genome shotgun (WGS) entry which is preliminary data.</text>
</comment>